<evidence type="ECO:0000256" key="3">
    <source>
        <dbReference type="ARBA" id="ARBA00023163"/>
    </source>
</evidence>
<gene>
    <name evidence="7" type="ORF">DEO72_LG7g2991</name>
</gene>
<organism evidence="7 8">
    <name type="scientific">Vigna unguiculata</name>
    <name type="common">Cowpea</name>
    <dbReference type="NCBI Taxonomy" id="3917"/>
    <lineage>
        <taxon>Eukaryota</taxon>
        <taxon>Viridiplantae</taxon>
        <taxon>Streptophyta</taxon>
        <taxon>Embryophyta</taxon>
        <taxon>Tracheophyta</taxon>
        <taxon>Spermatophyta</taxon>
        <taxon>Magnoliopsida</taxon>
        <taxon>eudicotyledons</taxon>
        <taxon>Gunneridae</taxon>
        <taxon>Pentapetalae</taxon>
        <taxon>rosids</taxon>
        <taxon>fabids</taxon>
        <taxon>Fabales</taxon>
        <taxon>Fabaceae</taxon>
        <taxon>Papilionoideae</taxon>
        <taxon>50 kb inversion clade</taxon>
        <taxon>NPAAA clade</taxon>
        <taxon>indigoferoid/millettioid clade</taxon>
        <taxon>Phaseoleae</taxon>
        <taxon>Vigna</taxon>
    </lineage>
</organism>
<evidence type="ECO:0000313" key="8">
    <source>
        <dbReference type="Proteomes" id="UP000501690"/>
    </source>
</evidence>
<dbReference type="GO" id="GO:0005634">
    <property type="term" value="C:nucleus"/>
    <property type="evidence" value="ECO:0007669"/>
    <property type="project" value="TreeGrafter"/>
</dbReference>
<dbReference type="GO" id="GO:0003700">
    <property type="term" value="F:DNA-binding transcription factor activity"/>
    <property type="evidence" value="ECO:0007669"/>
    <property type="project" value="TreeGrafter"/>
</dbReference>
<dbReference type="EMBL" id="CP039351">
    <property type="protein sequence ID" value="QCE01692.1"/>
    <property type="molecule type" value="Genomic_DNA"/>
</dbReference>
<feature type="domain" description="PPC" evidence="6">
    <location>
        <begin position="66"/>
        <end position="201"/>
    </location>
</feature>
<dbReference type="SUPFAM" id="SSF117856">
    <property type="entry name" value="AF0104/ALDC/Ptd012-like"/>
    <property type="match status" value="1"/>
</dbReference>
<sequence>MVQPSDVTPLSSTPLSSSDDNTIDDAIDSSSHPKSSSSSSSKRARGRPVGSKNKPKLTLLMNQDNEHVKKPIFIQIPKNSDVIETLIQFSCDYQISITIQSASGSILKVSLRDNESITSTFIVYGPFTLVSLIGTCINNNSYTVSSLSNLDTASSFFNISFCSNIGQSFIGVVGGKVIAGDDVVVAATVFNNDENNQSENQ</sequence>
<keyword evidence="3" id="KW-0804">Transcription</keyword>
<keyword evidence="4" id="KW-0539">Nucleus</keyword>
<dbReference type="GO" id="GO:0003680">
    <property type="term" value="F:minor groove of adenine-thymine-rich DNA binding"/>
    <property type="evidence" value="ECO:0007669"/>
    <property type="project" value="InterPro"/>
</dbReference>
<reference evidence="7 8" key="1">
    <citation type="submission" date="2019-04" db="EMBL/GenBank/DDBJ databases">
        <title>An improved genome assembly and genetic linkage map for asparagus bean, Vigna unguiculata ssp. sesquipedialis.</title>
        <authorList>
            <person name="Xia Q."/>
            <person name="Zhang R."/>
            <person name="Dong Y."/>
        </authorList>
    </citation>
    <scope>NUCLEOTIDE SEQUENCE [LARGE SCALE GENOMIC DNA]</scope>
    <source>
        <tissue evidence="7">Leaf</tissue>
    </source>
</reference>
<evidence type="ECO:0000256" key="1">
    <source>
        <dbReference type="ARBA" id="ARBA00023015"/>
    </source>
</evidence>
<dbReference type="AlphaFoldDB" id="A0A4D6MM50"/>
<evidence type="ECO:0000313" key="7">
    <source>
        <dbReference type="EMBL" id="QCE01692.1"/>
    </source>
</evidence>
<evidence type="ECO:0000256" key="2">
    <source>
        <dbReference type="ARBA" id="ARBA00023125"/>
    </source>
</evidence>
<protein>
    <recommendedName>
        <fullName evidence="6">PPC domain-containing protein</fullName>
    </recommendedName>
</protein>
<keyword evidence="2" id="KW-0238">DNA-binding</keyword>
<feature type="region of interest" description="Disordered" evidence="5">
    <location>
        <begin position="1"/>
        <end position="60"/>
    </location>
</feature>
<dbReference type="Gene3D" id="3.30.1330.80">
    <property type="entry name" value="Hypothetical protein, similar to alpha- acetolactate decarboxylase, domain 2"/>
    <property type="match status" value="1"/>
</dbReference>
<dbReference type="InterPro" id="IPR014476">
    <property type="entry name" value="AHL15-29"/>
</dbReference>
<dbReference type="PROSITE" id="PS51742">
    <property type="entry name" value="PPC"/>
    <property type="match status" value="1"/>
</dbReference>
<keyword evidence="8" id="KW-1185">Reference proteome</keyword>
<dbReference type="Pfam" id="PF03479">
    <property type="entry name" value="PCC"/>
    <property type="match status" value="1"/>
</dbReference>
<evidence type="ECO:0000256" key="5">
    <source>
        <dbReference type="SAM" id="MobiDB-lite"/>
    </source>
</evidence>
<evidence type="ECO:0000256" key="4">
    <source>
        <dbReference type="ARBA" id="ARBA00023242"/>
    </source>
</evidence>
<dbReference type="PANTHER" id="PTHR31100">
    <property type="entry name" value="AT-HOOK MOTIF NUCLEAR-LOCALIZED PROTEIN 15"/>
    <property type="match status" value="1"/>
</dbReference>
<dbReference type="Proteomes" id="UP000501690">
    <property type="component" value="Linkage Group LG7"/>
</dbReference>
<dbReference type="PANTHER" id="PTHR31100:SF63">
    <property type="entry name" value="AT-HOOK MOTIF NUCLEAR-LOCALIZED PROTEIN"/>
    <property type="match status" value="1"/>
</dbReference>
<feature type="compositionally biased region" description="Low complexity" evidence="5">
    <location>
        <begin position="29"/>
        <end position="41"/>
    </location>
</feature>
<proteinExistence type="predicted"/>
<keyword evidence="1" id="KW-0805">Transcription regulation</keyword>
<accession>A0A4D6MM50</accession>
<name>A0A4D6MM50_VIGUN</name>
<evidence type="ECO:0000259" key="6">
    <source>
        <dbReference type="PROSITE" id="PS51742"/>
    </source>
</evidence>
<feature type="compositionally biased region" description="Low complexity" evidence="5">
    <location>
        <begin position="1"/>
        <end position="20"/>
    </location>
</feature>
<dbReference type="InterPro" id="IPR005175">
    <property type="entry name" value="PPC_dom"/>
</dbReference>